<gene>
    <name evidence="6" type="ORF">COV41_03095</name>
</gene>
<dbReference type="PANTHER" id="PTHR43273:SF8">
    <property type="entry name" value="RADICAL SAM DOMAIN PROTEIN"/>
    <property type="match status" value="1"/>
</dbReference>
<dbReference type="Gene3D" id="3.20.20.70">
    <property type="entry name" value="Aldolase class I"/>
    <property type="match status" value="1"/>
</dbReference>
<dbReference type="GO" id="GO:0046872">
    <property type="term" value="F:metal ion binding"/>
    <property type="evidence" value="ECO:0007669"/>
    <property type="project" value="UniProtKB-KW"/>
</dbReference>
<comment type="caution">
    <text evidence="6">The sequence shown here is derived from an EMBL/GenBank/DDBJ whole genome shotgun (WGS) entry which is preliminary data.</text>
</comment>
<keyword evidence="1" id="KW-0949">S-adenosyl-L-methionine</keyword>
<dbReference type="InterPro" id="IPR023867">
    <property type="entry name" value="Sulphatase_maturase_rSAM"/>
</dbReference>
<evidence type="ECO:0000313" key="6">
    <source>
        <dbReference type="EMBL" id="PIR25346.1"/>
    </source>
</evidence>
<name>A0A2H0PV19_9BACT</name>
<reference evidence="6 7" key="1">
    <citation type="submission" date="2017-09" db="EMBL/GenBank/DDBJ databases">
        <title>Depth-based differentiation of microbial function through sediment-hosted aquifers and enrichment of novel symbionts in the deep terrestrial subsurface.</title>
        <authorList>
            <person name="Probst A.J."/>
            <person name="Ladd B."/>
            <person name="Jarett J.K."/>
            <person name="Geller-Mcgrath D.E."/>
            <person name="Sieber C.M."/>
            <person name="Emerson J.B."/>
            <person name="Anantharaman K."/>
            <person name="Thomas B.C."/>
            <person name="Malmstrom R."/>
            <person name="Stieglmeier M."/>
            <person name="Klingl A."/>
            <person name="Woyke T."/>
            <person name="Ryan C.M."/>
            <person name="Banfield J.F."/>
        </authorList>
    </citation>
    <scope>NUCLEOTIDE SEQUENCE [LARGE SCALE GENOMIC DNA]</scope>
    <source>
        <strain evidence="6">CG11_big_fil_rev_8_21_14_0_20_43_10</strain>
    </source>
</reference>
<accession>A0A2H0PV19</accession>
<keyword evidence="2" id="KW-0479">Metal-binding</keyword>
<dbReference type="Pfam" id="PF04055">
    <property type="entry name" value="Radical_SAM"/>
    <property type="match status" value="1"/>
</dbReference>
<dbReference type="SFLD" id="SFLDS00029">
    <property type="entry name" value="Radical_SAM"/>
    <property type="match status" value="1"/>
</dbReference>
<proteinExistence type="predicted"/>
<dbReference type="SFLD" id="SFLDG01067">
    <property type="entry name" value="SPASM/twitch_domain_containing"/>
    <property type="match status" value="1"/>
</dbReference>
<dbReference type="InterPro" id="IPR013785">
    <property type="entry name" value="Aldolase_TIM"/>
</dbReference>
<evidence type="ECO:0000256" key="4">
    <source>
        <dbReference type="ARBA" id="ARBA00023014"/>
    </source>
</evidence>
<sequence>MTTYLHRIFLVSDNDKDPIVFVPTLHRAYRVPREKVDSIPRFVEANKALPQQSTPPDYKFTGSTLFLTNRCNLACIYCYGEFGLKKNMVMPLQIALATAEYILRCAVELKRFQANILLFGGEPTQAWDILKATVEYLRSRATVLGCRSRATITTNGLMETEQARWLAAQMDSVTVSMDGFKAIQDVQRNRSFDRVFATAREIYRLAPTKLMFRATVSAMSVSHLPDIVRFFGENFPCCAQAYEPLFKTGRAKKNAAATQPSTDLFFEKFLEALPVAHQYGARLKTSALNFSRKSGEAFCGVAARNFMVVYDGRVVACTRMASEDAEPVANLFSYGMYDKNNKFLCV</sequence>
<evidence type="ECO:0000256" key="2">
    <source>
        <dbReference type="ARBA" id="ARBA00022723"/>
    </source>
</evidence>
<dbReference type="GO" id="GO:0016491">
    <property type="term" value="F:oxidoreductase activity"/>
    <property type="evidence" value="ECO:0007669"/>
    <property type="project" value="InterPro"/>
</dbReference>
<keyword evidence="3" id="KW-0408">Iron</keyword>
<dbReference type="GO" id="GO:0051536">
    <property type="term" value="F:iron-sulfur cluster binding"/>
    <property type="evidence" value="ECO:0007669"/>
    <property type="project" value="UniProtKB-KW"/>
</dbReference>
<dbReference type="EMBL" id="PCXE01000060">
    <property type="protein sequence ID" value="PIR25346.1"/>
    <property type="molecule type" value="Genomic_DNA"/>
</dbReference>
<dbReference type="AlphaFoldDB" id="A0A2H0PV19"/>
<protein>
    <recommendedName>
        <fullName evidence="5">Radical SAM core domain-containing protein</fullName>
    </recommendedName>
</protein>
<evidence type="ECO:0000259" key="5">
    <source>
        <dbReference type="PROSITE" id="PS51918"/>
    </source>
</evidence>
<dbReference type="PANTHER" id="PTHR43273">
    <property type="entry name" value="ANAEROBIC SULFATASE-MATURATING ENZYME HOMOLOG ASLB-RELATED"/>
    <property type="match status" value="1"/>
</dbReference>
<dbReference type="InterPro" id="IPR058240">
    <property type="entry name" value="rSAM_sf"/>
</dbReference>
<dbReference type="SUPFAM" id="SSF102114">
    <property type="entry name" value="Radical SAM enzymes"/>
    <property type="match status" value="1"/>
</dbReference>
<dbReference type="InterPro" id="IPR007197">
    <property type="entry name" value="rSAM"/>
</dbReference>
<organism evidence="6 7">
    <name type="scientific">Candidatus Brennerbacteria bacterium CG11_big_fil_rev_8_21_14_0_20_43_10</name>
    <dbReference type="NCBI Taxonomy" id="1974523"/>
    <lineage>
        <taxon>Bacteria</taxon>
        <taxon>Candidatus Brenneribacteriota</taxon>
    </lineage>
</organism>
<evidence type="ECO:0000256" key="3">
    <source>
        <dbReference type="ARBA" id="ARBA00023004"/>
    </source>
</evidence>
<evidence type="ECO:0000256" key="1">
    <source>
        <dbReference type="ARBA" id="ARBA00022691"/>
    </source>
</evidence>
<dbReference type="PROSITE" id="PS51918">
    <property type="entry name" value="RADICAL_SAM"/>
    <property type="match status" value="1"/>
</dbReference>
<feature type="domain" description="Radical SAM core" evidence="5">
    <location>
        <begin position="57"/>
        <end position="282"/>
    </location>
</feature>
<evidence type="ECO:0000313" key="7">
    <source>
        <dbReference type="Proteomes" id="UP000236846"/>
    </source>
</evidence>
<keyword evidence="4" id="KW-0411">Iron-sulfur</keyword>
<dbReference type="Proteomes" id="UP000236846">
    <property type="component" value="Unassembled WGS sequence"/>
</dbReference>
<dbReference type="CDD" id="cd01335">
    <property type="entry name" value="Radical_SAM"/>
    <property type="match status" value="1"/>
</dbReference>